<dbReference type="PIRSF" id="PIRSF016624">
    <property type="entry name" value="Mu_prophg_I"/>
    <property type="match status" value="1"/>
</dbReference>
<dbReference type="Proteomes" id="UP000269708">
    <property type="component" value="Unassembled WGS sequence"/>
</dbReference>
<protein>
    <submittedName>
        <fullName evidence="1">Phage I-like protein</fullName>
    </submittedName>
</protein>
<dbReference type="EMBL" id="RKQN01000001">
    <property type="protein sequence ID" value="RPE81840.1"/>
    <property type="molecule type" value="Genomic_DNA"/>
</dbReference>
<keyword evidence="2" id="KW-1185">Reference proteome</keyword>
<name>A0A3N4W6X5_9GAMM</name>
<proteinExistence type="predicted"/>
<sequence length="333" mass="36077">MRGMPHRIAVNSELQPADGGAPEWVELIPAGPIIAGRDGRSWVFEAGDAQAVIAAFRSRSADLPIDWEHATQHRAPNGLPAPAAGWITDLDFRGGALWGRVSWTPRGRDQVANREYRYISPVFDYVPDTGRIVRLVSAGLANLANLHLQALNQEDSTMSRSTLLTAAIVGLGLTEQATDDQVATAINQLKQDRDGALERATNAEKKQPSLDRYVPRADYDALVQRATNAENALKARDKAEHERAVDEAITAALKAGKITPATESYHRAACSDTEGLKRFKEFVAAAPSIGEPSNLGERKPEGAATALNAEQKEACRLLGISEAEYLKELQRAA</sequence>
<evidence type="ECO:0000313" key="1">
    <source>
        <dbReference type="EMBL" id="RPE81840.1"/>
    </source>
</evidence>
<reference evidence="1 2" key="1">
    <citation type="submission" date="2018-11" db="EMBL/GenBank/DDBJ databases">
        <title>Genomic Encyclopedia of Type Strains, Phase IV (KMG-IV): sequencing the most valuable type-strain genomes for metagenomic binning, comparative biology and taxonomic classification.</title>
        <authorList>
            <person name="Goeker M."/>
        </authorList>
    </citation>
    <scope>NUCLEOTIDE SEQUENCE [LARGE SCALE GENOMIC DNA]</scope>
    <source>
        <strain evidence="1 2">DSM 25623</strain>
    </source>
</reference>
<dbReference type="InterPro" id="IPR012106">
    <property type="entry name" value="Phage_Mu_Gp1"/>
</dbReference>
<evidence type="ECO:0000313" key="2">
    <source>
        <dbReference type="Proteomes" id="UP000269708"/>
    </source>
</evidence>
<dbReference type="AlphaFoldDB" id="A0A3N4W6X5"/>
<gene>
    <name evidence="1" type="ORF">EDC50_1042</name>
</gene>
<comment type="caution">
    <text evidence="1">The sequence shown here is derived from an EMBL/GenBank/DDBJ whole genome shotgun (WGS) entry which is preliminary data.</text>
</comment>
<dbReference type="Pfam" id="PF10123">
    <property type="entry name" value="Mu-like_Pro"/>
    <property type="match status" value="1"/>
</dbReference>
<organism evidence="1 2">
    <name type="scientific">Vulcaniibacterium tengchongense</name>
    <dbReference type="NCBI Taxonomy" id="1273429"/>
    <lineage>
        <taxon>Bacteria</taxon>
        <taxon>Pseudomonadati</taxon>
        <taxon>Pseudomonadota</taxon>
        <taxon>Gammaproteobacteria</taxon>
        <taxon>Lysobacterales</taxon>
        <taxon>Lysobacteraceae</taxon>
        <taxon>Vulcaniibacterium</taxon>
    </lineage>
</organism>
<accession>A0A3N4W6X5</accession>